<feature type="transmembrane region" description="Helical" evidence="6">
    <location>
        <begin position="145"/>
        <end position="169"/>
    </location>
</feature>
<keyword evidence="3 6" id="KW-0812">Transmembrane</keyword>
<evidence type="ECO:0000256" key="1">
    <source>
        <dbReference type="ARBA" id="ARBA00004651"/>
    </source>
</evidence>
<evidence type="ECO:0000256" key="5">
    <source>
        <dbReference type="ARBA" id="ARBA00023136"/>
    </source>
</evidence>
<evidence type="ECO:0000256" key="4">
    <source>
        <dbReference type="ARBA" id="ARBA00022989"/>
    </source>
</evidence>
<dbReference type="GO" id="GO:0005886">
    <property type="term" value="C:plasma membrane"/>
    <property type="evidence" value="ECO:0007669"/>
    <property type="project" value="UniProtKB-SubCell"/>
</dbReference>
<keyword evidence="4 6" id="KW-1133">Transmembrane helix</keyword>
<dbReference type="Proteomes" id="UP000436522">
    <property type="component" value="Unassembled WGS sequence"/>
</dbReference>
<protein>
    <submittedName>
        <fullName evidence="7">Lysine transporter LysE</fullName>
    </submittedName>
</protein>
<keyword evidence="2" id="KW-1003">Cell membrane</keyword>
<keyword evidence="8" id="KW-1185">Reference proteome</keyword>
<organism evidence="7 8">
    <name type="scientific">Roseobacter cerasinus</name>
    <dbReference type="NCBI Taxonomy" id="2602289"/>
    <lineage>
        <taxon>Bacteria</taxon>
        <taxon>Pseudomonadati</taxon>
        <taxon>Pseudomonadota</taxon>
        <taxon>Alphaproteobacteria</taxon>
        <taxon>Rhodobacterales</taxon>
        <taxon>Roseobacteraceae</taxon>
        <taxon>Roseobacter</taxon>
    </lineage>
</organism>
<evidence type="ECO:0000256" key="6">
    <source>
        <dbReference type="SAM" id="Phobius"/>
    </source>
</evidence>
<gene>
    <name evidence="7" type="ORF">So717_28550</name>
</gene>
<evidence type="ECO:0000313" key="8">
    <source>
        <dbReference type="Proteomes" id="UP000436522"/>
    </source>
</evidence>
<feature type="transmembrane region" description="Helical" evidence="6">
    <location>
        <begin position="42"/>
        <end position="65"/>
    </location>
</feature>
<sequence>MIDILSLGVFALALILNAGTPGPSIAALVSRVISNGWQDVLPFVAAMWLGEVIWLTLAMVGLSALAETFHGAFLVLKYLGVAYLLWLAWKMWHQPVEQTQEPLPRRRSPMSMFAAGMALTLGNPKITIFYLALLPSLIDLTDVTFSMWAVVTMVTVLSLASVDFAWIALASRARTFLRTPRAIRVANRIGASCLGGAAGAIATRG</sequence>
<dbReference type="EMBL" id="BLIV01000005">
    <property type="protein sequence ID" value="GFE51102.1"/>
    <property type="molecule type" value="Genomic_DNA"/>
</dbReference>
<evidence type="ECO:0000256" key="3">
    <source>
        <dbReference type="ARBA" id="ARBA00022692"/>
    </source>
</evidence>
<proteinExistence type="predicted"/>
<comment type="caution">
    <text evidence="7">The sequence shown here is derived from an EMBL/GenBank/DDBJ whole genome shotgun (WGS) entry which is preliminary data.</text>
</comment>
<evidence type="ECO:0000256" key="2">
    <source>
        <dbReference type="ARBA" id="ARBA00022475"/>
    </source>
</evidence>
<feature type="transmembrane region" description="Helical" evidence="6">
    <location>
        <begin position="112"/>
        <end position="133"/>
    </location>
</feature>
<comment type="subcellular location">
    <subcellularLocation>
        <location evidence="1">Cell membrane</location>
        <topology evidence="1">Multi-pass membrane protein</topology>
    </subcellularLocation>
</comment>
<dbReference type="PANTHER" id="PTHR30086:SF20">
    <property type="entry name" value="ARGININE EXPORTER PROTEIN ARGO-RELATED"/>
    <property type="match status" value="1"/>
</dbReference>
<dbReference type="PANTHER" id="PTHR30086">
    <property type="entry name" value="ARGININE EXPORTER PROTEIN ARGO"/>
    <property type="match status" value="1"/>
</dbReference>
<dbReference type="GO" id="GO:0015171">
    <property type="term" value="F:amino acid transmembrane transporter activity"/>
    <property type="evidence" value="ECO:0007669"/>
    <property type="project" value="TreeGrafter"/>
</dbReference>
<dbReference type="AlphaFoldDB" id="A0A640VTW7"/>
<feature type="transmembrane region" description="Helical" evidence="6">
    <location>
        <begin position="72"/>
        <end position="92"/>
    </location>
</feature>
<accession>A0A640VTW7</accession>
<dbReference type="Pfam" id="PF01810">
    <property type="entry name" value="LysE"/>
    <property type="match status" value="1"/>
</dbReference>
<keyword evidence="5 6" id="KW-0472">Membrane</keyword>
<name>A0A640VTW7_9RHOB</name>
<dbReference type="InterPro" id="IPR001123">
    <property type="entry name" value="LeuE-type"/>
</dbReference>
<reference evidence="7 8" key="1">
    <citation type="submission" date="2019-12" db="EMBL/GenBank/DDBJ databases">
        <title>Roseobacter cerasinus sp. nov., isolated from seawater around aquaculture.</title>
        <authorList>
            <person name="Muramatsu S."/>
            <person name="Takabe Y."/>
            <person name="Mori K."/>
            <person name="Takaichi S."/>
            <person name="Hanada S."/>
        </authorList>
    </citation>
    <scope>NUCLEOTIDE SEQUENCE [LARGE SCALE GENOMIC DNA]</scope>
    <source>
        <strain evidence="7 8">AI77</strain>
    </source>
</reference>
<dbReference type="RefSeq" id="WP_238840953.1">
    <property type="nucleotide sequence ID" value="NZ_BLIV01000005.1"/>
</dbReference>
<evidence type="ECO:0000313" key="7">
    <source>
        <dbReference type="EMBL" id="GFE51102.1"/>
    </source>
</evidence>